<evidence type="ECO:0008006" key="4">
    <source>
        <dbReference type="Google" id="ProtNLM"/>
    </source>
</evidence>
<dbReference type="EMBL" id="JAUQSX010000008">
    <property type="protein sequence ID" value="MDO7847973.1"/>
    <property type="molecule type" value="Genomic_DNA"/>
</dbReference>
<feature type="signal peptide" evidence="1">
    <location>
        <begin position="1"/>
        <end position="23"/>
    </location>
</feature>
<reference evidence="2" key="1">
    <citation type="submission" date="2023-07" db="EMBL/GenBank/DDBJ databases">
        <authorList>
            <person name="Kim M.K."/>
        </authorList>
    </citation>
    <scope>NUCLEOTIDE SEQUENCE</scope>
    <source>
        <strain evidence="2">M29</strain>
    </source>
</reference>
<keyword evidence="1" id="KW-0732">Signal</keyword>
<evidence type="ECO:0000256" key="1">
    <source>
        <dbReference type="SAM" id="SignalP"/>
    </source>
</evidence>
<evidence type="ECO:0000313" key="2">
    <source>
        <dbReference type="EMBL" id="MDO7847973.1"/>
    </source>
</evidence>
<dbReference type="RefSeq" id="WP_305012655.1">
    <property type="nucleotide sequence ID" value="NZ_JAUQSX010000008.1"/>
</dbReference>
<feature type="chain" id="PRO_5045566006" description="DUF4138 domain-containing protein" evidence="1">
    <location>
        <begin position="24"/>
        <end position="250"/>
    </location>
</feature>
<sequence length="250" mass="27745">MKLQRLAGLALLCVPLFGQRAAAQTAAPTAALASAVATAEQQYAAAFALPSQLYNGPEYIDYALPYRVRIGHQFFLEPTRQPGAVLYNGHYFANLLLAYDVVKDQVVLSPPRSPLSLRLINDNVQSFSVSSHRFVRLVADSASRRVIETGYYEVLLDSTVQVLARRSKRLQEHVAQQIISVEFVPQDELFIKKAGTYYPVGRKAAALRVFADRGKEVQEYAKAQKLSFKKAAFEASVVQLARYYSGLAAR</sequence>
<organism evidence="2 3">
    <name type="scientific">Hymenobacter mellowenesis</name>
    <dbReference type="NCBI Taxonomy" id="3063995"/>
    <lineage>
        <taxon>Bacteria</taxon>
        <taxon>Pseudomonadati</taxon>
        <taxon>Bacteroidota</taxon>
        <taxon>Cytophagia</taxon>
        <taxon>Cytophagales</taxon>
        <taxon>Hymenobacteraceae</taxon>
        <taxon>Hymenobacter</taxon>
    </lineage>
</organism>
<name>A0ABT9ADP3_9BACT</name>
<protein>
    <recommendedName>
        <fullName evidence="4">DUF4138 domain-containing protein</fullName>
    </recommendedName>
</protein>
<keyword evidence="3" id="KW-1185">Reference proteome</keyword>
<dbReference type="Proteomes" id="UP001167796">
    <property type="component" value="Unassembled WGS sequence"/>
</dbReference>
<gene>
    <name evidence="2" type="ORF">Q5H92_16525</name>
</gene>
<comment type="caution">
    <text evidence="2">The sequence shown here is derived from an EMBL/GenBank/DDBJ whole genome shotgun (WGS) entry which is preliminary data.</text>
</comment>
<proteinExistence type="predicted"/>
<evidence type="ECO:0000313" key="3">
    <source>
        <dbReference type="Proteomes" id="UP001167796"/>
    </source>
</evidence>
<accession>A0ABT9ADP3</accession>